<sequence length="148" mass="16508">MKMLNYMGITRFVLIANINSTISSLSTGISTYPKNVVFQMNDTVHIWNDVWECVEKKDRKRDTAAVLVTMAALFTITGGGDARILVRCECHFKQPSCFYPKNVTSTLSSSMINGNRMNTLSAKTPANIVKNFGRPCTCMDLKCVPIED</sequence>
<keyword evidence="2" id="KW-1185">Reference proteome</keyword>
<dbReference type="Proteomes" id="UP000270094">
    <property type="component" value="Unassembled WGS sequence"/>
</dbReference>
<gene>
    <name evidence="1" type="ORF">SVUK_LOCUS8422</name>
</gene>
<proteinExistence type="predicted"/>
<evidence type="ECO:0000313" key="2">
    <source>
        <dbReference type="Proteomes" id="UP000270094"/>
    </source>
</evidence>
<protein>
    <submittedName>
        <fullName evidence="1">Uncharacterized protein</fullName>
    </submittedName>
</protein>
<evidence type="ECO:0000313" key="1">
    <source>
        <dbReference type="EMBL" id="VDM73424.1"/>
    </source>
</evidence>
<feature type="non-terminal residue" evidence="1">
    <location>
        <position position="148"/>
    </location>
</feature>
<dbReference type="AlphaFoldDB" id="A0A3P7J6B3"/>
<dbReference type="EMBL" id="UYYB01030529">
    <property type="protein sequence ID" value="VDM73424.1"/>
    <property type="molecule type" value="Genomic_DNA"/>
</dbReference>
<name>A0A3P7J6B3_STRVU</name>
<organism evidence="1 2">
    <name type="scientific">Strongylus vulgaris</name>
    <name type="common">Blood worm</name>
    <dbReference type="NCBI Taxonomy" id="40348"/>
    <lineage>
        <taxon>Eukaryota</taxon>
        <taxon>Metazoa</taxon>
        <taxon>Ecdysozoa</taxon>
        <taxon>Nematoda</taxon>
        <taxon>Chromadorea</taxon>
        <taxon>Rhabditida</taxon>
        <taxon>Rhabditina</taxon>
        <taxon>Rhabditomorpha</taxon>
        <taxon>Strongyloidea</taxon>
        <taxon>Strongylidae</taxon>
        <taxon>Strongylus</taxon>
    </lineage>
</organism>
<accession>A0A3P7J6B3</accession>
<reference evidence="1 2" key="1">
    <citation type="submission" date="2018-11" db="EMBL/GenBank/DDBJ databases">
        <authorList>
            <consortium name="Pathogen Informatics"/>
        </authorList>
    </citation>
    <scope>NUCLEOTIDE SEQUENCE [LARGE SCALE GENOMIC DNA]</scope>
</reference>
<dbReference type="OrthoDB" id="8021850at2759"/>